<reference evidence="3 5" key="2">
    <citation type="journal article" date="2020" name="Cell Host Microbe">
        <title>Functional and Genomic Variation between Human-Derived Isolates of Lachnospiraceae Reveals Inter- and Intra-Species Diversity.</title>
        <authorList>
            <person name="Sorbara M.T."/>
            <person name="Littmann E.R."/>
            <person name="Fontana E."/>
            <person name="Moody T.U."/>
            <person name="Kohout C.E."/>
            <person name="Gjonbalaj M."/>
            <person name="Eaton V."/>
            <person name="Seok R."/>
            <person name="Leiner I.M."/>
            <person name="Pamer E.G."/>
        </authorList>
    </citation>
    <scope>NUCLEOTIDE SEQUENCE [LARGE SCALE GENOMIC DNA]</scope>
    <source>
        <strain evidence="3 5">MSK.14.57</strain>
    </source>
</reference>
<dbReference type="Gene3D" id="3.30.70.1290">
    <property type="entry name" value="Transposase IS200-like"/>
    <property type="match status" value="1"/>
</dbReference>
<gene>
    <name evidence="3" type="primary">tnpA</name>
    <name evidence="2" type="ORF">ERS852571_01435</name>
    <name evidence="3" type="ORF">G5A72_08800</name>
</gene>
<evidence type="ECO:0000313" key="5">
    <source>
        <dbReference type="Proteomes" id="UP001644750"/>
    </source>
</evidence>
<organism evidence="2 4">
    <name type="scientific">Anaerostipes hadrus</name>
    <dbReference type="NCBI Taxonomy" id="649756"/>
    <lineage>
        <taxon>Bacteria</taxon>
        <taxon>Bacillati</taxon>
        <taxon>Bacillota</taxon>
        <taxon>Clostridia</taxon>
        <taxon>Lachnospirales</taxon>
        <taxon>Lachnospiraceae</taxon>
        <taxon>Anaerostipes</taxon>
    </lineage>
</organism>
<evidence type="ECO:0000313" key="4">
    <source>
        <dbReference type="Proteomes" id="UP000095553"/>
    </source>
</evidence>
<dbReference type="GO" id="GO:0003677">
    <property type="term" value="F:DNA binding"/>
    <property type="evidence" value="ECO:0007669"/>
    <property type="project" value="InterPro"/>
</dbReference>
<dbReference type="GO" id="GO:0004803">
    <property type="term" value="F:transposase activity"/>
    <property type="evidence" value="ECO:0007669"/>
    <property type="project" value="InterPro"/>
</dbReference>
<dbReference type="EMBL" id="CYXY01000007">
    <property type="protein sequence ID" value="CUM92764.1"/>
    <property type="molecule type" value="Genomic_DNA"/>
</dbReference>
<name>A0A173SPW5_ANAHA</name>
<evidence type="ECO:0000313" key="2">
    <source>
        <dbReference type="EMBL" id="CUM92764.1"/>
    </source>
</evidence>
<dbReference type="PANTHER" id="PTHR33360:SF4">
    <property type="entry name" value="TRANSPOSASE IS200-LIKE PROTEIN"/>
    <property type="match status" value="1"/>
</dbReference>
<dbReference type="NCBIfam" id="NF033573">
    <property type="entry name" value="transpos_IS200"/>
    <property type="match status" value="1"/>
</dbReference>
<dbReference type="RefSeq" id="WP_044922937.1">
    <property type="nucleotide sequence ID" value="NZ_BAABXM010000001.1"/>
</dbReference>
<keyword evidence="5" id="KW-1185">Reference proteome</keyword>
<reference evidence="3" key="3">
    <citation type="submission" date="2020-02" db="EMBL/GenBank/DDBJ databases">
        <authorList>
            <person name="Littmann E."/>
            <person name="Sorbara M."/>
        </authorList>
    </citation>
    <scope>NUCLEOTIDE SEQUENCE</scope>
    <source>
        <strain evidence="3">MSK.14.57</strain>
    </source>
</reference>
<dbReference type="Proteomes" id="UP001644750">
    <property type="component" value="Unassembled WGS sequence"/>
</dbReference>
<reference evidence="2 4" key="1">
    <citation type="submission" date="2015-09" db="EMBL/GenBank/DDBJ databases">
        <authorList>
            <consortium name="Pathogen Informatics"/>
        </authorList>
    </citation>
    <scope>NUCLEOTIDE SEQUENCE [LARGE SCALE GENOMIC DNA]</scope>
    <source>
        <strain evidence="2 4">2789STDY5834959</strain>
    </source>
</reference>
<dbReference type="PANTHER" id="PTHR33360">
    <property type="entry name" value="TRANSPOSASE FOR INSERTION SEQUENCE ELEMENT IS200"/>
    <property type="match status" value="1"/>
</dbReference>
<feature type="domain" description="Transposase IS200-like" evidence="1">
    <location>
        <begin position="16"/>
        <end position="137"/>
    </location>
</feature>
<dbReference type="SUPFAM" id="SSF143422">
    <property type="entry name" value="Transposase IS200-like"/>
    <property type="match status" value="1"/>
</dbReference>
<sequence length="140" mass="16764">MRKKDNTDYYINRHSCFLLQYHIVFVTKYRHPVLTDKVKDVVYERIHYVADQRGFHILEINGESDHVHILMEADTTTSPAELANVLKTQTARKARKLYGETILKKYYWKPYFWSDSYFISSVSENSLHTIKQYIRNQGKR</sequence>
<dbReference type="Proteomes" id="UP000095553">
    <property type="component" value="Unassembled WGS sequence"/>
</dbReference>
<accession>A0A173SPW5</accession>
<proteinExistence type="predicted"/>
<dbReference type="EMBL" id="JAAITB010000017">
    <property type="protein sequence ID" value="NSJ79679.1"/>
    <property type="molecule type" value="Genomic_DNA"/>
</dbReference>
<evidence type="ECO:0000259" key="1">
    <source>
        <dbReference type="SMART" id="SM01321"/>
    </source>
</evidence>
<protein>
    <submittedName>
        <fullName evidence="3">IS200/IS605 family transposase</fullName>
    </submittedName>
    <submittedName>
        <fullName evidence="2">Transposase and inactivated derivatives</fullName>
    </submittedName>
</protein>
<dbReference type="InterPro" id="IPR036515">
    <property type="entry name" value="Transposase_17_sf"/>
</dbReference>
<dbReference type="GO" id="GO:0006313">
    <property type="term" value="P:DNA transposition"/>
    <property type="evidence" value="ECO:0007669"/>
    <property type="project" value="InterPro"/>
</dbReference>
<evidence type="ECO:0000313" key="3">
    <source>
        <dbReference type="EMBL" id="NSJ79679.1"/>
    </source>
</evidence>
<dbReference type="Pfam" id="PF01797">
    <property type="entry name" value="Y1_Tnp"/>
    <property type="match status" value="1"/>
</dbReference>
<dbReference type="AlphaFoldDB" id="A0A173SPW5"/>
<dbReference type="InterPro" id="IPR002686">
    <property type="entry name" value="Transposase_17"/>
</dbReference>
<dbReference type="SMART" id="SM01321">
    <property type="entry name" value="Y1_Tnp"/>
    <property type="match status" value="1"/>
</dbReference>